<proteinExistence type="predicted"/>
<keyword evidence="2" id="KW-1185">Reference proteome</keyword>
<dbReference type="Proteomes" id="UP001458880">
    <property type="component" value="Unassembled WGS sequence"/>
</dbReference>
<accession>A0AAW1KLY9</accession>
<dbReference type="EMBL" id="JASPKY010000214">
    <property type="protein sequence ID" value="KAK9720018.1"/>
    <property type="molecule type" value="Genomic_DNA"/>
</dbReference>
<evidence type="ECO:0000313" key="2">
    <source>
        <dbReference type="Proteomes" id="UP001458880"/>
    </source>
</evidence>
<sequence>MEFFDLVKARDDDSTNRFGRRYGTDSSTKNNVLISNKKLEVIFPTRRCNSRLAGAGVSIRKLPPLVAEVNRTGRFRNINGPSEGSLLLSSPVRVEVP</sequence>
<comment type="caution">
    <text evidence="1">The sequence shown here is derived from an EMBL/GenBank/DDBJ whole genome shotgun (WGS) entry which is preliminary data.</text>
</comment>
<reference evidence="1 2" key="1">
    <citation type="journal article" date="2024" name="BMC Genomics">
        <title>De novo assembly and annotation of Popillia japonica's genome with initial clues to its potential as an invasive pest.</title>
        <authorList>
            <person name="Cucini C."/>
            <person name="Boschi S."/>
            <person name="Funari R."/>
            <person name="Cardaioli E."/>
            <person name="Iannotti N."/>
            <person name="Marturano G."/>
            <person name="Paoli F."/>
            <person name="Bruttini M."/>
            <person name="Carapelli A."/>
            <person name="Frati F."/>
            <person name="Nardi F."/>
        </authorList>
    </citation>
    <scope>NUCLEOTIDE SEQUENCE [LARGE SCALE GENOMIC DNA]</scope>
    <source>
        <strain evidence="1">DMR45628</strain>
    </source>
</reference>
<protein>
    <submittedName>
        <fullName evidence="1">Uncharacterized protein</fullName>
    </submittedName>
</protein>
<organism evidence="1 2">
    <name type="scientific">Popillia japonica</name>
    <name type="common">Japanese beetle</name>
    <dbReference type="NCBI Taxonomy" id="7064"/>
    <lineage>
        <taxon>Eukaryota</taxon>
        <taxon>Metazoa</taxon>
        <taxon>Ecdysozoa</taxon>
        <taxon>Arthropoda</taxon>
        <taxon>Hexapoda</taxon>
        <taxon>Insecta</taxon>
        <taxon>Pterygota</taxon>
        <taxon>Neoptera</taxon>
        <taxon>Endopterygota</taxon>
        <taxon>Coleoptera</taxon>
        <taxon>Polyphaga</taxon>
        <taxon>Scarabaeiformia</taxon>
        <taxon>Scarabaeidae</taxon>
        <taxon>Rutelinae</taxon>
        <taxon>Popillia</taxon>
    </lineage>
</organism>
<dbReference type="AlphaFoldDB" id="A0AAW1KLY9"/>
<gene>
    <name evidence="1" type="ORF">QE152_g22313</name>
</gene>
<evidence type="ECO:0000313" key="1">
    <source>
        <dbReference type="EMBL" id="KAK9720018.1"/>
    </source>
</evidence>
<name>A0AAW1KLY9_POPJA</name>